<keyword evidence="1" id="KW-0472">Membrane</keyword>
<feature type="transmembrane region" description="Helical" evidence="1">
    <location>
        <begin position="30"/>
        <end position="51"/>
    </location>
</feature>
<gene>
    <name evidence="2" type="ordered locus">S70_06640</name>
</gene>
<dbReference type="PANTHER" id="PTHR33420">
    <property type="entry name" value="FIMBRIAL SUBUNIT ELFA-RELATED"/>
    <property type="match status" value="1"/>
</dbReference>
<sequence>MVKANNSSKHPTDGAHIEGVRMTDLQRKNVFRYGLLLAMLSSTVSLSGMAADNNGNLYRPVDNWNVDGQHGVLYVSGSLTESPCRLAMTSSYQSVEMGNLDTSTLQHNGRGAPVPFQIELEDCLETETRLDNVQTGMTAWSSSQPAVKIRFLADSVPSMPDIARVNGVKGLGLAITTPNGSLLPLGLESEPQLLPSGQSQLTYYVTPVRTGQLVPGAYSALIAFEMLYE</sequence>
<keyword evidence="1" id="KW-1133">Transmembrane helix</keyword>
<dbReference type="GO" id="GO:0043709">
    <property type="term" value="P:cell adhesion involved in single-species biofilm formation"/>
    <property type="evidence" value="ECO:0007669"/>
    <property type="project" value="TreeGrafter"/>
</dbReference>
<evidence type="ECO:0000256" key="1">
    <source>
        <dbReference type="SAM" id="Phobius"/>
    </source>
</evidence>
<protein>
    <submittedName>
        <fullName evidence="2">Fimbrial protein</fullName>
    </submittedName>
</protein>
<dbReference type="OrthoDB" id="6466218at2"/>
<dbReference type="HOGENOM" id="CLU_088965_1_0_6"/>
<keyword evidence="1" id="KW-0812">Transmembrane</keyword>
<evidence type="ECO:0000313" key="2">
    <source>
        <dbReference type="EMBL" id="AFH93199.1"/>
    </source>
</evidence>
<reference evidence="2 3" key="1">
    <citation type="journal article" date="2012" name="J. Bacteriol.">
        <title>Complete Genome Sequence of Providencia stuartii Clinical Isolate MRSN 2154.</title>
        <authorList>
            <person name="Clifford R.J."/>
            <person name="Hang J."/>
            <person name="Riley M.C."/>
            <person name="Onmus-Leone F."/>
            <person name="Kuschner R.A."/>
            <person name="Lesho E.P."/>
            <person name="Waterman P.E."/>
        </authorList>
    </citation>
    <scope>NUCLEOTIDE SEQUENCE [LARGE SCALE GENOMIC DNA]</scope>
    <source>
        <strain evidence="2 3">MRSN 2154</strain>
    </source>
</reference>
<accession>A0A140NI90</accession>
<dbReference type="PATRIC" id="fig|1157951.4.peg.1317"/>
<proteinExistence type="predicted"/>
<dbReference type="RefSeq" id="WP_014656759.1">
    <property type="nucleotide sequence ID" value="NC_017731.1"/>
</dbReference>
<dbReference type="AlphaFoldDB" id="A0A140NI90"/>
<dbReference type="InterPro" id="IPR036937">
    <property type="entry name" value="Adhesion_dom_fimbrial_sf"/>
</dbReference>
<dbReference type="EMBL" id="CP003488">
    <property type="protein sequence ID" value="AFH93199.1"/>
    <property type="molecule type" value="Genomic_DNA"/>
</dbReference>
<evidence type="ECO:0000313" key="3">
    <source>
        <dbReference type="Proteomes" id="UP000005012"/>
    </source>
</evidence>
<dbReference type="InterPro" id="IPR008966">
    <property type="entry name" value="Adhesion_dom_sf"/>
</dbReference>
<dbReference type="SUPFAM" id="SSF49401">
    <property type="entry name" value="Bacterial adhesins"/>
    <property type="match status" value="1"/>
</dbReference>
<name>A0A140NI90_PROSM</name>
<dbReference type="InterPro" id="IPR050263">
    <property type="entry name" value="Bact_Fimbrial_Adh_Pro"/>
</dbReference>
<dbReference type="Proteomes" id="UP000005012">
    <property type="component" value="Chromosome"/>
</dbReference>
<dbReference type="Gene3D" id="2.60.40.1090">
    <property type="entry name" value="Fimbrial-type adhesion domain"/>
    <property type="match status" value="1"/>
</dbReference>
<organism evidence="2 3">
    <name type="scientific">Providencia stuartii (strain MRSN 2154)</name>
    <dbReference type="NCBI Taxonomy" id="1157951"/>
    <lineage>
        <taxon>Bacteria</taxon>
        <taxon>Pseudomonadati</taxon>
        <taxon>Pseudomonadota</taxon>
        <taxon>Gammaproteobacteria</taxon>
        <taxon>Enterobacterales</taxon>
        <taxon>Morganellaceae</taxon>
        <taxon>Providencia</taxon>
    </lineage>
</organism>
<dbReference type="KEGG" id="psi:S70_06640"/>
<dbReference type="PANTHER" id="PTHR33420:SF26">
    <property type="entry name" value="FIMBRIAL SUBUNIT"/>
    <property type="match status" value="1"/>
</dbReference>
<dbReference type="GO" id="GO:0009289">
    <property type="term" value="C:pilus"/>
    <property type="evidence" value="ECO:0007669"/>
    <property type="project" value="InterPro"/>
</dbReference>
<reference evidence="3" key="2">
    <citation type="submission" date="2012-04" db="EMBL/GenBank/DDBJ databases">
        <title>Complete genome sequence of Providencia stuartii clinical isolate MRSN 2154.</title>
        <authorList>
            <person name="Clifford R.J."/>
            <person name="Hang J."/>
            <person name="Riley M.C."/>
            <person name="Onmus-Leone F."/>
            <person name="Kuschner R.A."/>
            <person name="Lesho E.P."/>
            <person name="Waterman P.E."/>
        </authorList>
    </citation>
    <scope>NUCLEOTIDE SEQUENCE [LARGE SCALE GENOMIC DNA]</scope>
    <source>
        <strain evidence="3">MRSN 2154</strain>
    </source>
</reference>